<evidence type="ECO:0000256" key="11">
    <source>
        <dbReference type="HAMAP-Rule" id="MF_03049"/>
    </source>
</evidence>
<dbReference type="AlphaFoldDB" id="A0A6J1TIR0"/>
<evidence type="ECO:0000256" key="8">
    <source>
        <dbReference type="ARBA" id="ARBA00022840"/>
    </source>
</evidence>
<feature type="binding site" evidence="11">
    <location>
        <begin position="173"/>
        <end position="174"/>
    </location>
    <ligand>
        <name>ATP</name>
        <dbReference type="ChEBI" id="CHEBI:30616"/>
    </ligand>
</feature>
<dbReference type="InterPro" id="IPR000594">
    <property type="entry name" value="ThiF_NAD_FAD-bd"/>
</dbReference>
<keyword evidence="2 11" id="KW-0963">Cytoplasm</keyword>
<comment type="pathway">
    <text evidence="11">tRNA modification; 5-methoxycarbonylmethyl-2-thiouridine-tRNA biosynthesis.</text>
</comment>
<organism evidence="14 15">
    <name type="scientific">Frankliniella occidentalis</name>
    <name type="common">Western flower thrips</name>
    <name type="synonym">Euthrips occidentalis</name>
    <dbReference type="NCBI Taxonomy" id="133901"/>
    <lineage>
        <taxon>Eukaryota</taxon>
        <taxon>Metazoa</taxon>
        <taxon>Ecdysozoa</taxon>
        <taxon>Arthropoda</taxon>
        <taxon>Hexapoda</taxon>
        <taxon>Insecta</taxon>
        <taxon>Pterygota</taxon>
        <taxon>Neoptera</taxon>
        <taxon>Paraneoptera</taxon>
        <taxon>Thysanoptera</taxon>
        <taxon>Terebrantia</taxon>
        <taxon>Thripoidea</taxon>
        <taxon>Thripidae</taxon>
        <taxon>Frankliniella</taxon>
    </lineage>
</organism>
<keyword evidence="9 11" id="KW-0501">Molybdenum cofactor biosynthesis</keyword>
<proteinExistence type="inferred from homology"/>
<dbReference type="CDD" id="cd00757">
    <property type="entry name" value="ThiF_MoeB_HesA_family"/>
    <property type="match status" value="1"/>
</dbReference>
<dbReference type="InterPro" id="IPR036873">
    <property type="entry name" value="Rhodanese-like_dom_sf"/>
</dbReference>
<dbReference type="EC" id="2.8.1.-" evidence="11"/>
<evidence type="ECO:0000256" key="4">
    <source>
        <dbReference type="ARBA" id="ARBA00022694"/>
    </source>
</evidence>
<keyword evidence="14" id="KW-1185">Reference proteome</keyword>
<dbReference type="InterPro" id="IPR045886">
    <property type="entry name" value="ThiF/MoeB/HesA"/>
</dbReference>
<dbReference type="GO" id="GO:0004792">
    <property type="term" value="F:thiosulfate-cyanide sulfurtransferase activity"/>
    <property type="evidence" value="ECO:0007669"/>
    <property type="project" value="TreeGrafter"/>
</dbReference>
<dbReference type="RefSeq" id="XP_026293394.1">
    <property type="nucleotide sequence ID" value="XM_026437609.2"/>
</dbReference>
<comment type="function">
    <text evidence="11">Plays a central role in 2-thiolation of mcm(5)S(2)U at tRNA wobble positions of cytosolic tRNA(Lys), tRNA(Glu) and tRNA(Gln). Acts by mediating the C-terminal thiocarboxylation of the sulfur carrier URM1. Its N-terminus first activates URM1 as acyl-adenylate (-COAMP), then the persulfide sulfur on the catalytic cysteine is transferred to URM1 to form thiocarboxylation (-COSH) of its C-terminus. The reaction probably involves hydrogen sulfide that is generated from the persulfide intermediate and that acts as nucleophile towards URM1. Subsequently, a transient disulfide bond is formed. Does not use thiosulfate as sulfur donor; NFS1 probably acting as a sulfur donor for thiocarboxylation reactions.</text>
</comment>
<name>A0A6J1TIR0_FRAOC</name>
<dbReference type="OrthoDB" id="10261062at2759"/>
<dbReference type="GeneID" id="113217634"/>
<dbReference type="GO" id="GO:0006777">
    <property type="term" value="P:Mo-molybdopterin cofactor biosynthetic process"/>
    <property type="evidence" value="ECO:0007669"/>
    <property type="project" value="UniProtKB-UniRule"/>
</dbReference>
<dbReference type="EC" id="2.7.7.-" evidence="11"/>
<keyword evidence="5 11" id="KW-0479">Metal-binding</keyword>
<dbReference type="PROSITE" id="PS50206">
    <property type="entry name" value="RHODANESE_3"/>
    <property type="match status" value="1"/>
</dbReference>
<feature type="binding site" evidence="11">
    <location>
        <position position="292"/>
    </location>
    <ligand>
        <name>Zn(2+)</name>
        <dbReference type="ChEBI" id="CHEBI:29105"/>
    </ligand>
</feature>
<evidence type="ECO:0000256" key="5">
    <source>
        <dbReference type="ARBA" id="ARBA00022723"/>
    </source>
</evidence>
<evidence type="ECO:0000256" key="10">
    <source>
        <dbReference type="ARBA" id="ARBA00023268"/>
    </source>
</evidence>
<dbReference type="InterPro" id="IPR001763">
    <property type="entry name" value="Rhodanese-like_dom"/>
</dbReference>
<evidence type="ECO:0000313" key="15">
    <source>
        <dbReference type="RefSeq" id="XP_026293394.1"/>
    </source>
</evidence>
<evidence type="ECO:0000256" key="1">
    <source>
        <dbReference type="ARBA" id="ARBA00004514"/>
    </source>
</evidence>
<sequence length="444" mass="48769">MSLESKSIFQMEKEIADLRELLRSKEQELRVLKECEGSKTHLSVEKLSKDDIERFSRQIIIPSIGVKGQQLMKGASVLIVGAGGLGCPAAQYLTGSGIGHIGLVDYDEVDRSNLHRQLLHSQENIGVSKVSSAAEALRRLNSNVRISEHSLQLDSSNALNIVQQYDVVIDATDNVATRYLLNDACVISGKPLVSGSALRLEGQLTVYNHHQGPCYRCIFPKPPPPETVTNCGDGGVLGAVPGVIGVLQALEAIKIVLGWTGVLSGQLLLFSGEQSTFRNIRLRAKNPSCDVCGDHPLITKLIDYEQFCGAKATDKESGLSLLKQEQRVSPETLHRSFICKNEGIVIDVRDSEEFNMCALPNSINIPLKKLEEVTTIQKIKEILDSRKKNEENFPVYVLCRRGNDSQRAVLKLEQSLGNENVAVCDLEGGLHAWARAIDSSFPIY</sequence>
<dbReference type="InterPro" id="IPR035985">
    <property type="entry name" value="Ubiquitin-activating_enz"/>
</dbReference>
<dbReference type="Pfam" id="PF00899">
    <property type="entry name" value="ThiF"/>
    <property type="match status" value="1"/>
</dbReference>
<evidence type="ECO:0000256" key="7">
    <source>
        <dbReference type="ARBA" id="ARBA00022833"/>
    </source>
</evidence>
<keyword evidence="12" id="KW-0175">Coiled coil</keyword>
<feature type="binding site" evidence="11">
    <location>
        <begin position="112"/>
        <end position="116"/>
    </location>
    <ligand>
        <name>ATP</name>
        <dbReference type="ChEBI" id="CHEBI:30616"/>
    </ligand>
</feature>
<dbReference type="NCBIfam" id="NF004281">
    <property type="entry name" value="PRK05690.1"/>
    <property type="match status" value="1"/>
</dbReference>
<dbReference type="FunFam" id="3.40.50.720:FF:000206">
    <property type="entry name" value="Adenylyltransferase and sulfurtransferase MOCS3"/>
    <property type="match status" value="1"/>
</dbReference>
<evidence type="ECO:0000256" key="3">
    <source>
        <dbReference type="ARBA" id="ARBA00022679"/>
    </source>
</evidence>
<evidence type="ECO:0000259" key="13">
    <source>
        <dbReference type="PROSITE" id="PS50206"/>
    </source>
</evidence>
<comment type="cofactor">
    <cofactor evidence="11">
        <name>Zn(2+)</name>
        <dbReference type="ChEBI" id="CHEBI:29105"/>
    </cofactor>
    <text evidence="11">Binds 1 zinc ion per subunit.</text>
</comment>
<dbReference type="Gene3D" id="3.40.50.720">
    <property type="entry name" value="NAD(P)-binding Rossmann-like Domain"/>
    <property type="match status" value="1"/>
</dbReference>
<dbReference type="UniPathway" id="UPA00988"/>
<keyword evidence="15" id="KW-0548">Nucleotidyltransferase</keyword>
<evidence type="ECO:0000256" key="6">
    <source>
        <dbReference type="ARBA" id="ARBA00022741"/>
    </source>
</evidence>
<feature type="binding site" evidence="11">
    <location>
        <position position="214"/>
    </location>
    <ligand>
        <name>Zn(2+)</name>
        <dbReference type="ChEBI" id="CHEBI:29105"/>
    </ligand>
</feature>
<dbReference type="GO" id="GO:0046872">
    <property type="term" value="F:metal ion binding"/>
    <property type="evidence" value="ECO:0007669"/>
    <property type="project" value="UniProtKB-KW"/>
</dbReference>
<dbReference type="SUPFAM" id="SSF69572">
    <property type="entry name" value="Activating enzymes of the ubiquitin-like proteins"/>
    <property type="match status" value="1"/>
</dbReference>
<dbReference type="InterPro" id="IPR028885">
    <property type="entry name" value="MOCS3/Uba4"/>
</dbReference>
<dbReference type="GO" id="GO:0070566">
    <property type="term" value="F:adenylyltransferase activity"/>
    <property type="evidence" value="ECO:0007669"/>
    <property type="project" value="InterPro"/>
</dbReference>
<evidence type="ECO:0000256" key="12">
    <source>
        <dbReference type="SAM" id="Coils"/>
    </source>
</evidence>
<feature type="binding site" evidence="11">
    <location>
        <position position="289"/>
    </location>
    <ligand>
        <name>Zn(2+)</name>
        <dbReference type="ChEBI" id="CHEBI:29105"/>
    </ligand>
</feature>
<comment type="similarity">
    <text evidence="11">In the N-terminal section; belongs to the HesA/MoeB/ThiF family. UBA4 subfamily.</text>
</comment>
<dbReference type="GO" id="GO:0032447">
    <property type="term" value="P:protein urmylation"/>
    <property type="evidence" value="ECO:0007669"/>
    <property type="project" value="TreeGrafter"/>
</dbReference>
<keyword evidence="7 11" id="KW-0862">Zinc</keyword>
<dbReference type="GO" id="GO:0005524">
    <property type="term" value="F:ATP binding"/>
    <property type="evidence" value="ECO:0007669"/>
    <property type="project" value="UniProtKB-KW"/>
</dbReference>
<dbReference type="PANTHER" id="PTHR10953:SF102">
    <property type="entry name" value="ADENYLYLTRANSFERASE AND SULFURTRANSFERASE MOCS3"/>
    <property type="match status" value="1"/>
</dbReference>
<dbReference type="GO" id="GO:0005829">
    <property type="term" value="C:cytosol"/>
    <property type="evidence" value="ECO:0007669"/>
    <property type="project" value="UniProtKB-SubCell"/>
</dbReference>
<gene>
    <name evidence="15" type="primary">LOC113217634</name>
</gene>
<feature type="active site" description="Cysteine persulfide intermediate; for sulfurtransferase activity" evidence="11">
    <location>
        <position position="399"/>
    </location>
</feature>
<dbReference type="HAMAP" id="MF_03049">
    <property type="entry name" value="MOCS3_Uba4"/>
    <property type="match status" value="1"/>
</dbReference>
<comment type="subcellular location">
    <subcellularLocation>
        <location evidence="1">Cytoplasm</location>
        <location evidence="1">Cytosol</location>
    </subcellularLocation>
</comment>
<keyword evidence="8 11" id="KW-0067">ATP-binding</keyword>
<evidence type="ECO:0000313" key="14">
    <source>
        <dbReference type="Proteomes" id="UP000504606"/>
    </source>
</evidence>
<accession>A0A6J1TIR0</accession>
<feature type="coiled-coil region" evidence="12">
    <location>
        <begin position="8"/>
        <end position="35"/>
    </location>
</feature>
<evidence type="ECO:0000256" key="2">
    <source>
        <dbReference type="ARBA" id="ARBA00022490"/>
    </source>
</evidence>
<dbReference type="GO" id="GO:0042292">
    <property type="term" value="F:URM1 activating enzyme activity"/>
    <property type="evidence" value="ECO:0007669"/>
    <property type="project" value="TreeGrafter"/>
</dbReference>
<keyword evidence="4 11" id="KW-0819">tRNA processing</keyword>
<dbReference type="KEGG" id="foc:113217634"/>
<dbReference type="Proteomes" id="UP000504606">
    <property type="component" value="Unplaced"/>
</dbReference>
<dbReference type="PANTHER" id="PTHR10953">
    <property type="entry name" value="UBIQUITIN-ACTIVATING ENZYME E1"/>
    <property type="match status" value="1"/>
</dbReference>
<protein>
    <recommendedName>
        <fullName evidence="11">Adenylyltransferase and sulfurtransferase MOCS3 homolog</fullName>
    </recommendedName>
    <alternativeName>
        <fullName evidence="11">UBA4 homolog</fullName>
    </alternativeName>
    <alternativeName>
        <fullName evidence="11">Ubiquitin-like protein activator 4 homolog</fullName>
    </alternativeName>
    <domain>
        <recommendedName>
            <fullName evidence="11">Adenylyltransferase</fullName>
            <ecNumber evidence="11">2.7.7.-</ecNumber>
        </recommendedName>
    </domain>
    <domain>
        <recommendedName>
            <fullName evidence="11">Sulfurtransferase</fullName>
            <ecNumber evidence="11">2.8.1.-</ecNumber>
        </recommendedName>
    </domain>
</protein>
<dbReference type="SMART" id="SM00450">
    <property type="entry name" value="RHOD"/>
    <property type="match status" value="1"/>
</dbReference>
<feature type="binding site" evidence="11">
    <location>
        <position position="217"/>
    </location>
    <ligand>
        <name>Zn(2+)</name>
        <dbReference type="ChEBI" id="CHEBI:29105"/>
    </ligand>
</feature>
<dbReference type="Gene3D" id="3.40.250.10">
    <property type="entry name" value="Rhodanese-like domain"/>
    <property type="match status" value="1"/>
</dbReference>
<feature type="active site" description="Glycyl thioester intermediate; for adenylyltransferase activity" evidence="11">
    <location>
        <position position="231"/>
    </location>
</feature>
<feature type="binding site" evidence="11">
    <location>
        <position position="84"/>
    </location>
    <ligand>
        <name>ATP</name>
        <dbReference type="ChEBI" id="CHEBI:30616"/>
    </ligand>
</feature>
<dbReference type="CTD" id="34187"/>
<feature type="binding site" evidence="11">
    <location>
        <position position="105"/>
    </location>
    <ligand>
        <name>ATP</name>
        <dbReference type="ChEBI" id="CHEBI:30616"/>
    </ligand>
</feature>
<dbReference type="GO" id="GO:0002143">
    <property type="term" value="P:tRNA wobble position uridine thiolation"/>
    <property type="evidence" value="ECO:0007669"/>
    <property type="project" value="InterPro"/>
</dbReference>
<keyword evidence="3 11" id="KW-0808">Transferase</keyword>
<feature type="binding site" evidence="11">
    <location>
        <position position="129"/>
    </location>
    <ligand>
        <name>ATP</name>
        <dbReference type="ChEBI" id="CHEBI:30616"/>
    </ligand>
</feature>
<dbReference type="FunFam" id="3.40.250.10:FF:000014">
    <property type="entry name" value="Adenylyltransferase and sulfurtransferase MOCS3"/>
    <property type="match status" value="1"/>
</dbReference>
<feature type="domain" description="Rhodanese" evidence="13">
    <location>
        <begin position="339"/>
        <end position="442"/>
    </location>
</feature>
<evidence type="ECO:0000256" key="9">
    <source>
        <dbReference type="ARBA" id="ARBA00023150"/>
    </source>
</evidence>
<keyword evidence="10 11" id="KW-0511">Multifunctional enzyme</keyword>
<keyword evidence="6 11" id="KW-0547">Nucleotide-binding</keyword>
<reference evidence="15" key="1">
    <citation type="submission" date="2025-08" db="UniProtKB">
        <authorList>
            <consortium name="RefSeq"/>
        </authorList>
    </citation>
    <scope>IDENTIFICATION</scope>
    <source>
        <tissue evidence="15">Whole organism</tissue>
    </source>
</reference>
<dbReference type="Pfam" id="PF00581">
    <property type="entry name" value="Rhodanese"/>
    <property type="match status" value="1"/>
</dbReference>